<keyword evidence="3" id="KW-1185">Reference proteome</keyword>
<evidence type="ECO:0000313" key="3">
    <source>
        <dbReference type="Proteomes" id="UP000468581"/>
    </source>
</evidence>
<feature type="transmembrane region" description="Helical" evidence="1">
    <location>
        <begin position="9"/>
        <end position="28"/>
    </location>
</feature>
<accession>A0A6P0URF4</accession>
<comment type="caution">
    <text evidence="2">The sequence shown here is derived from an EMBL/GenBank/DDBJ whole genome shotgun (WGS) entry which is preliminary data.</text>
</comment>
<name>A0A6P0URF4_9FLAO</name>
<dbReference type="Pfam" id="PF12869">
    <property type="entry name" value="tRNA_anti-like"/>
    <property type="match status" value="1"/>
</dbReference>
<gene>
    <name evidence="2" type="ORF">GWK08_08350</name>
</gene>
<evidence type="ECO:0000256" key="1">
    <source>
        <dbReference type="SAM" id="Phobius"/>
    </source>
</evidence>
<protein>
    <recommendedName>
        <fullName evidence="4">tRNA_anti-like</fullName>
    </recommendedName>
</protein>
<organism evidence="2 3">
    <name type="scientific">Leptobacterium flavescens</name>
    <dbReference type="NCBI Taxonomy" id="472055"/>
    <lineage>
        <taxon>Bacteria</taxon>
        <taxon>Pseudomonadati</taxon>
        <taxon>Bacteroidota</taxon>
        <taxon>Flavobacteriia</taxon>
        <taxon>Flavobacteriales</taxon>
        <taxon>Flavobacteriaceae</taxon>
        <taxon>Leptobacterium</taxon>
    </lineage>
</organism>
<dbReference type="InterPro" id="IPR024422">
    <property type="entry name" value="Protein_unknown_function_OB"/>
</dbReference>
<dbReference type="Proteomes" id="UP000468581">
    <property type="component" value="Unassembled WGS sequence"/>
</dbReference>
<dbReference type="AlphaFoldDB" id="A0A6P0URF4"/>
<sequence length="145" mass="16637">MKKQLIKNIAILFFVGLLILYAGLYRIFFKEVDMIKTPAEIRISSEHLVASFLANEPLANNRYVEKVIEVQGIIDEITYLNDRYTVFLQGGDKWSCLMCDMQPDQIEKVKKLKPGQKVLLKGICKGFLKDAILLNCVLLNQKINE</sequence>
<evidence type="ECO:0000313" key="2">
    <source>
        <dbReference type="EMBL" id="NER13443.1"/>
    </source>
</evidence>
<evidence type="ECO:0008006" key="4">
    <source>
        <dbReference type="Google" id="ProtNLM"/>
    </source>
</evidence>
<reference evidence="2 3" key="1">
    <citation type="submission" date="2020-01" db="EMBL/GenBank/DDBJ databases">
        <title>Leptobacterium flavescens.</title>
        <authorList>
            <person name="Wang G."/>
        </authorList>
    </citation>
    <scope>NUCLEOTIDE SEQUENCE [LARGE SCALE GENOMIC DNA]</scope>
    <source>
        <strain evidence="2 3">KCTC 22160</strain>
    </source>
</reference>
<proteinExistence type="predicted"/>
<keyword evidence="1" id="KW-0812">Transmembrane</keyword>
<dbReference type="RefSeq" id="WP_163606482.1">
    <property type="nucleotide sequence ID" value="NZ_JAABOO010000002.1"/>
</dbReference>
<keyword evidence="1" id="KW-0472">Membrane</keyword>
<dbReference type="EMBL" id="JAABOO010000002">
    <property type="protein sequence ID" value="NER13443.1"/>
    <property type="molecule type" value="Genomic_DNA"/>
</dbReference>
<keyword evidence="1" id="KW-1133">Transmembrane helix</keyword>